<evidence type="ECO:0000256" key="6">
    <source>
        <dbReference type="SAM" id="Phobius"/>
    </source>
</evidence>
<dbReference type="InterPro" id="IPR018076">
    <property type="entry name" value="T2SS_GspF_dom"/>
</dbReference>
<reference evidence="8" key="1">
    <citation type="submission" date="2022-02" db="EMBL/GenBank/DDBJ databases">
        <title>Vibrio sp. nov, a new bacterium isolated from seawater.</title>
        <authorList>
            <person name="Yuan Y."/>
        </authorList>
    </citation>
    <scope>NUCLEOTIDE SEQUENCE</scope>
    <source>
        <strain evidence="8">ZSDZ65</strain>
    </source>
</reference>
<evidence type="ECO:0000256" key="2">
    <source>
        <dbReference type="ARBA" id="ARBA00022475"/>
    </source>
</evidence>
<dbReference type="GO" id="GO:0005886">
    <property type="term" value="C:plasma membrane"/>
    <property type="evidence" value="ECO:0007669"/>
    <property type="project" value="UniProtKB-SubCell"/>
</dbReference>
<name>A0A9X3HUT3_9VIBR</name>
<dbReference type="RefSeq" id="WP_265673241.1">
    <property type="nucleotide sequence ID" value="NZ_JAKRRY010000001.1"/>
</dbReference>
<feature type="transmembrane region" description="Helical" evidence="6">
    <location>
        <begin position="131"/>
        <end position="152"/>
    </location>
</feature>
<keyword evidence="5 6" id="KW-0472">Membrane</keyword>
<feature type="transmembrane region" description="Helical" evidence="6">
    <location>
        <begin position="240"/>
        <end position="257"/>
    </location>
</feature>
<evidence type="ECO:0000256" key="3">
    <source>
        <dbReference type="ARBA" id="ARBA00022692"/>
    </source>
</evidence>
<sequence>MIWFSLVLFGVVALMLITGKKHKISHYFPETEVGEESASAINVGSLVPKKGIKRAQESYRFSAQSLGPRANLLVITYLVICGFIAWYIGFQFLKNNALIVSISVMIGLVFIGYQWLQGRRYRQFQQSFPDALNILMSAITAGESLMQAIGFVGQNLDNEIGREFKNMGDRLKLGETPEKVLLRAAKRFPYPEFIFFTITLRANISRGGQLRGVLARLIRVLVDSRTMETKKMAMTSEARISAKVVAAIPLIFAIILYQVNPDNIDFILHDPDGVYVFYYVVGSELLGLFFVWLLVKAVKL</sequence>
<dbReference type="AlphaFoldDB" id="A0A9X3HUT3"/>
<keyword evidence="4 6" id="KW-1133">Transmembrane helix</keyword>
<dbReference type="PANTHER" id="PTHR35007:SF2">
    <property type="entry name" value="PILUS ASSEMBLE PROTEIN"/>
    <property type="match status" value="1"/>
</dbReference>
<protein>
    <submittedName>
        <fullName evidence="8">Type II secretion system F family protein</fullName>
    </submittedName>
</protein>
<feature type="transmembrane region" description="Helical" evidence="6">
    <location>
        <begin position="277"/>
        <end position="295"/>
    </location>
</feature>
<dbReference type="EMBL" id="JAKRRY010000001">
    <property type="protein sequence ID" value="MCW8344513.1"/>
    <property type="molecule type" value="Genomic_DNA"/>
</dbReference>
<feature type="transmembrane region" description="Helical" evidence="6">
    <location>
        <begin position="97"/>
        <end position="116"/>
    </location>
</feature>
<evidence type="ECO:0000256" key="5">
    <source>
        <dbReference type="ARBA" id="ARBA00023136"/>
    </source>
</evidence>
<evidence type="ECO:0000259" key="7">
    <source>
        <dbReference type="Pfam" id="PF00482"/>
    </source>
</evidence>
<comment type="subcellular location">
    <subcellularLocation>
        <location evidence="1">Cell membrane</location>
        <topology evidence="1">Multi-pass membrane protein</topology>
    </subcellularLocation>
</comment>
<evidence type="ECO:0000313" key="8">
    <source>
        <dbReference type="EMBL" id="MCW8344513.1"/>
    </source>
</evidence>
<dbReference type="Pfam" id="PF00482">
    <property type="entry name" value="T2SSF"/>
    <property type="match status" value="1"/>
</dbReference>
<comment type="caution">
    <text evidence="8">The sequence shown here is derived from an EMBL/GenBank/DDBJ whole genome shotgun (WGS) entry which is preliminary data.</text>
</comment>
<dbReference type="PANTHER" id="PTHR35007">
    <property type="entry name" value="INTEGRAL MEMBRANE PROTEIN-RELATED"/>
    <property type="match status" value="1"/>
</dbReference>
<feature type="transmembrane region" description="Helical" evidence="6">
    <location>
        <begin position="70"/>
        <end position="90"/>
    </location>
</feature>
<dbReference type="Proteomes" id="UP001155587">
    <property type="component" value="Unassembled WGS sequence"/>
</dbReference>
<evidence type="ECO:0000313" key="9">
    <source>
        <dbReference type="Proteomes" id="UP001155587"/>
    </source>
</evidence>
<evidence type="ECO:0000256" key="4">
    <source>
        <dbReference type="ARBA" id="ARBA00022989"/>
    </source>
</evidence>
<keyword evidence="9" id="KW-1185">Reference proteome</keyword>
<keyword evidence="2" id="KW-1003">Cell membrane</keyword>
<organism evidence="8 9">
    <name type="scientific">Vibrio qingdaonensis</name>
    <dbReference type="NCBI Taxonomy" id="2829491"/>
    <lineage>
        <taxon>Bacteria</taxon>
        <taxon>Pseudomonadati</taxon>
        <taxon>Pseudomonadota</taxon>
        <taxon>Gammaproteobacteria</taxon>
        <taxon>Vibrionales</taxon>
        <taxon>Vibrionaceae</taxon>
        <taxon>Vibrio</taxon>
    </lineage>
</organism>
<accession>A0A9X3HUT3</accession>
<gene>
    <name evidence="8" type="ORF">MD535_00535</name>
</gene>
<proteinExistence type="predicted"/>
<keyword evidence="3 6" id="KW-0812">Transmembrane</keyword>
<feature type="domain" description="Type II secretion system protein GspF" evidence="7">
    <location>
        <begin position="132"/>
        <end position="256"/>
    </location>
</feature>
<evidence type="ECO:0000256" key="1">
    <source>
        <dbReference type="ARBA" id="ARBA00004651"/>
    </source>
</evidence>